<comment type="caution">
    <text evidence="2">The sequence shown here is derived from an EMBL/GenBank/DDBJ whole genome shotgun (WGS) entry which is preliminary data.</text>
</comment>
<gene>
    <name evidence="2" type="ORF">HYH02_007545</name>
</gene>
<reference evidence="2" key="1">
    <citation type="journal article" date="2020" name="bioRxiv">
        <title>Comparative genomics of Chlamydomonas.</title>
        <authorList>
            <person name="Craig R.J."/>
            <person name="Hasan A.R."/>
            <person name="Ness R.W."/>
            <person name="Keightley P.D."/>
        </authorList>
    </citation>
    <scope>NUCLEOTIDE SEQUENCE</scope>
    <source>
        <strain evidence="2">CCAP 11/173</strain>
    </source>
</reference>
<dbReference type="Proteomes" id="UP000613740">
    <property type="component" value="Unassembled WGS sequence"/>
</dbReference>
<dbReference type="OrthoDB" id="558665at2759"/>
<dbReference type="AlphaFoldDB" id="A0A835WHH9"/>
<keyword evidence="3" id="KW-1185">Reference proteome</keyword>
<dbReference type="PANTHER" id="PTHR12393">
    <property type="entry name" value="SPHINGOMYELIN PHOSPHODIESTERASE RELATED"/>
    <property type="match status" value="1"/>
</dbReference>
<dbReference type="GO" id="GO:0016020">
    <property type="term" value="C:membrane"/>
    <property type="evidence" value="ECO:0007669"/>
    <property type="project" value="TreeGrafter"/>
</dbReference>
<dbReference type="GO" id="GO:0046513">
    <property type="term" value="P:ceramide biosynthetic process"/>
    <property type="evidence" value="ECO:0007669"/>
    <property type="project" value="TreeGrafter"/>
</dbReference>
<dbReference type="PANTHER" id="PTHR12393:SF6">
    <property type="entry name" value="SPHINGOMYELIN PHOSPHODIESTERASE 2"/>
    <property type="match status" value="1"/>
</dbReference>
<organism evidence="2 3">
    <name type="scientific">Chlamydomonas schloesseri</name>
    <dbReference type="NCBI Taxonomy" id="2026947"/>
    <lineage>
        <taxon>Eukaryota</taxon>
        <taxon>Viridiplantae</taxon>
        <taxon>Chlorophyta</taxon>
        <taxon>core chlorophytes</taxon>
        <taxon>Chlorophyceae</taxon>
        <taxon>CS clade</taxon>
        <taxon>Chlamydomonadales</taxon>
        <taxon>Chlamydomonadaceae</taxon>
        <taxon>Chlamydomonas</taxon>
    </lineage>
</organism>
<name>A0A835WHH9_9CHLO</name>
<dbReference type="EMBL" id="JAEHOD010000021">
    <property type="protein sequence ID" value="KAG2447627.1"/>
    <property type="molecule type" value="Genomic_DNA"/>
</dbReference>
<feature type="compositionally biased region" description="Low complexity" evidence="1">
    <location>
        <begin position="303"/>
        <end position="319"/>
    </location>
</feature>
<accession>A0A835WHH9</accession>
<protein>
    <submittedName>
        <fullName evidence="2">Uncharacterized protein</fullName>
    </submittedName>
</protein>
<proteinExistence type="predicted"/>
<dbReference type="GO" id="GO:0004620">
    <property type="term" value="F:phospholipase activity"/>
    <property type="evidence" value="ECO:0007669"/>
    <property type="project" value="TreeGrafter"/>
</dbReference>
<dbReference type="GO" id="GO:0030149">
    <property type="term" value="P:sphingolipid catabolic process"/>
    <property type="evidence" value="ECO:0007669"/>
    <property type="project" value="TreeGrafter"/>
</dbReference>
<dbReference type="GO" id="GO:0071944">
    <property type="term" value="C:cell periphery"/>
    <property type="evidence" value="ECO:0007669"/>
    <property type="project" value="TreeGrafter"/>
</dbReference>
<dbReference type="GO" id="GO:0005783">
    <property type="term" value="C:endoplasmic reticulum"/>
    <property type="evidence" value="ECO:0007669"/>
    <property type="project" value="TreeGrafter"/>
</dbReference>
<sequence length="571" mass="60958">MMTENRIQKTTHSSELLLPELLQLVATDHLHANDVAGSLKLLCREAAACLGKRFQTLTLGHKRTSADEPHRAAHPWPGHAFVTHWGRPEPWRALTLPQRTRLLCLAASSGHTGSLEAALAQCDCNVEPEVLEAAAATGSLPACERLLRQGRCQSATPGIRAAAAAGSIPILHLLLAAEDGDVYGDERWRVDAAAEGACAGGQAGVLAWLKQTHGCRMSDSEAAVKAAEAGQLGMLQTLLPRLPETSLKAAEARRGGASEKGRQEMRLARWRLLDAMALGCPAEVFHFYYGAMWIWPTDKDAADFSSGGDSPSSPSTATANAPQVHVKARNEAMASLLVAAAASGTACWEAKMAFLCTAWGERAAEVMRALTGLPKSGEQMSERPDYCLRLRRLHAAGMPLLANEQWQAIDKGHADALAYLWDERRVQPTERGAVIAPKHVDKAAEELWIDPLRFDNDALLWFIGVAVDSSPTPLDRRPADQGGFWSGAFQHAAGGGASLAVLQALCARGAAVDLEAAAAGGGVATMEWAAAQLTATGQELKAVSRDGLEEVMNSGNWATLAWLRAQGLLRD</sequence>
<evidence type="ECO:0000313" key="3">
    <source>
        <dbReference type="Proteomes" id="UP000613740"/>
    </source>
</evidence>
<evidence type="ECO:0000256" key="1">
    <source>
        <dbReference type="SAM" id="MobiDB-lite"/>
    </source>
</evidence>
<evidence type="ECO:0000313" key="2">
    <source>
        <dbReference type="EMBL" id="KAG2447627.1"/>
    </source>
</evidence>
<feature type="region of interest" description="Disordered" evidence="1">
    <location>
        <begin position="303"/>
        <end position="323"/>
    </location>
</feature>